<reference evidence="2 3" key="1">
    <citation type="journal article" date="2017" name="Nat. Ecol. Evol.">
        <title>Scallop genome provides insights into evolution of bilaterian karyotype and development.</title>
        <authorList>
            <person name="Wang S."/>
            <person name="Zhang J."/>
            <person name="Jiao W."/>
            <person name="Li J."/>
            <person name="Xun X."/>
            <person name="Sun Y."/>
            <person name="Guo X."/>
            <person name="Huan P."/>
            <person name="Dong B."/>
            <person name="Zhang L."/>
            <person name="Hu X."/>
            <person name="Sun X."/>
            <person name="Wang J."/>
            <person name="Zhao C."/>
            <person name="Wang Y."/>
            <person name="Wang D."/>
            <person name="Huang X."/>
            <person name="Wang R."/>
            <person name="Lv J."/>
            <person name="Li Y."/>
            <person name="Zhang Z."/>
            <person name="Liu B."/>
            <person name="Lu W."/>
            <person name="Hui Y."/>
            <person name="Liang J."/>
            <person name="Zhou Z."/>
            <person name="Hou R."/>
            <person name="Li X."/>
            <person name="Liu Y."/>
            <person name="Li H."/>
            <person name="Ning X."/>
            <person name="Lin Y."/>
            <person name="Zhao L."/>
            <person name="Xing Q."/>
            <person name="Dou J."/>
            <person name="Li Y."/>
            <person name="Mao J."/>
            <person name="Guo H."/>
            <person name="Dou H."/>
            <person name="Li T."/>
            <person name="Mu C."/>
            <person name="Jiang W."/>
            <person name="Fu Q."/>
            <person name="Fu X."/>
            <person name="Miao Y."/>
            <person name="Liu J."/>
            <person name="Yu Q."/>
            <person name="Li R."/>
            <person name="Liao H."/>
            <person name="Li X."/>
            <person name="Kong Y."/>
            <person name="Jiang Z."/>
            <person name="Chourrout D."/>
            <person name="Li R."/>
            <person name="Bao Z."/>
        </authorList>
    </citation>
    <scope>NUCLEOTIDE SEQUENCE [LARGE SCALE GENOMIC DNA]</scope>
    <source>
        <strain evidence="2 3">PY_sf001</strain>
    </source>
</reference>
<name>A0A210PJK5_MIZYE</name>
<feature type="compositionally biased region" description="Polar residues" evidence="1">
    <location>
        <begin position="154"/>
        <end position="163"/>
    </location>
</feature>
<dbReference type="EMBL" id="NEDP02076512">
    <property type="protein sequence ID" value="OWF36667.1"/>
    <property type="molecule type" value="Genomic_DNA"/>
</dbReference>
<feature type="compositionally biased region" description="Polar residues" evidence="1">
    <location>
        <begin position="171"/>
        <end position="181"/>
    </location>
</feature>
<evidence type="ECO:0000313" key="2">
    <source>
        <dbReference type="EMBL" id="OWF36667.1"/>
    </source>
</evidence>
<gene>
    <name evidence="2" type="ORF">KP79_PYT03522</name>
</gene>
<evidence type="ECO:0000256" key="1">
    <source>
        <dbReference type="SAM" id="MobiDB-lite"/>
    </source>
</evidence>
<sequence length="334" mass="37716">MSLLFLNTRNPTWQDRTVNVEVMLAPARNQLLMNKHKTLGSKCLKAQRLYDKERESMLKNIVIEKRIMERKQQVLSRKKSDIMMNRVSSSVCSDRQISTPVLTVCSKRGGSAPAKLGWAEKNTNKPGVFLTEVAGAGELRSQSVAPAERDKQWKQSSSPSHGNLSKKAVGSASQLSMSSRRVISPFGSKRSSKRIKSVRFNDIRDHENQETDNYPSRPCVDGLVQQFVQTQAEFNQRPVTGSRNQWTKRPDTNSPLVAKRYSTLSVNNNKLINAFDNFCLDKNKEDFQKLVRLASKLKSSVKMARNQSVVPPVAALRSRKAFMEKIKKSEDTNS</sequence>
<protein>
    <submittedName>
        <fullName evidence="2">Uncharacterized protein</fullName>
    </submittedName>
</protein>
<feature type="region of interest" description="Disordered" evidence="1">
    <location>
        <begin position="140"/>
        <end position="190"/>
    </location>
</feature>
<proteinExistence type="predicted"/>
<dbReference type="Proteomes" id="UP000242188">
    <property type="component" value="Unassembled WGS sequence"/>
</dbReference>
<dbReference type="OrthoDB" id="6077476at2759"/>
<accession>A0A210PJK5</accession>
<dbReference type="AlphaFoldDB" id="A0A210PJK5"/>
<evidence type="ECO:0000313" key="3">
    <source>
        <dbReference type="Proteomes" id="UP000242188"/>
    </source>
</evidence>
<keyword evidence="3" id="KW-1185">Reference proteome</keyword>
<organism evidence="2 3">
    <name type="scientific">Mizuhopecten yessoensis</name>
    <name type="common">Japanese scallop</name>
    <name type="synonym">Patinopecten yessoensis</name>
    <dbReference type="NCBI Taxonomy" id="6573"/>
    <lineage>
        <taxon>Eukaryota</taxon>
        <taxon>Metazoa</taxon>
        <taxon>Spiralia</taxon>
        <taxon>Lophotrochozoa</taxon>
        <taxon>Mollusca</taxon>
        <taxon>Bivalvia</taxon>
        <taxon>Autobranchia</taxon>
        <taxon>Pteriomorphia</taxon>
        <taxon>Pectinida</taxon>
        <taxon>Pectinoidea</taxon>
        <taxon>Pectinidae</taxon>
        <taxon>Mizuhopecten</taxon>
    </lineage>
</organism>
<comment type="caution">
    <text evidence="2">The sequence shown here is derived from an EMBL/GenBank/DDBJ whole genome shotgun (WGS) entry which is preliminary data.</text>
</comment>